<dbReference type="Proteomes" id="UP001652625">
    <property type="component" value="Chromosome 01"/>
</dbReference>
<evidence type="ECO:0000256" key="9">
    <source>
        <dbReference type="SAM" id="Coils"/>
    </source>
</evidence>
<reference evidence="11" key="1">
    <citation type="submission" date="2025-05" db="UniProtKB">
        <authorList>
            <consortium name="RefSeq"/>
        </authorList>
    </citation>
    <scope>NUCLEOTIDE SEQUENCE [LARGE SCALE GENOMIC DNA]</scope>
</reference>
<evidence type="ECO:0000256" key="8">
    <source>
        <dbReference type="ARBA" id="ARBA00023212"/>
    </source>
</evidence>
<sequence>MSSSNWKKLKSKIKGASFDDEFEKFMNESLSDDSGNSPRRSITPLKSRLKSINTPKDKVLSEKQWESEDDFGDSVLADIVNRKWNQSKFQDNESMKEKNQENNHGMIRDSLESPAVRSGALDTILSEVEYSSIHESDSQSDKENASVSMGNESSIELPLTNKPLQLSELSENNENNSELSDIEQAEVDTEDIKNKENFFSVLEKDGDIDFRQLNDAFDKANGIKSSNQSDEEDNEYNEKDVVEVLGLTPYKPTHYDDEDDEEEDNEDITNFKILKIENDASYFDTSNLGGSNVGDLEKSLLSKVNLMESLDSTKSLHVAERLKAKKIKEKLLEDINEAEGKEVLHSKRLFGLNLKDNEYQENVINDLKTVQPVQSGMLVLDQKDTQLIQLNELSLQPVMNNFAEDPKPTLFQNNIEDKVSLNSQEFNEVEAIKKIGEFSNLSQNTLQHNISAYNDSSFKNTNENNQERESESPPSESLKSIKSIAAEKKKKLLETKFQIQNKIDLPATKVFTSSSKSIPVPKISKNNGGAAAFKKKKPIIKDREKKTVLPRRIPVKVNSPAAVKVAIKPAPKQLKNKSPLKPSPSSKSSKLELSRNESSKLEDSQVLISSVASFASYLKDFAQSSQMKTSFHEIDQNSHLAALDREAALQKELQDVRILYDDERRRSEKLNRDLLHKEKEWRNEKDKLMFEHDARLKCLHDEILVLKKKNLIDESHLSAEKKHFNEISKEDLDKLHSQLEQQEQLLNGYQQENQKLYHDLKKINNEKKLFEAKLVKENQRLASDLGNLREQLDARTNYASPEGTAALGAQRINQLENQVKFYQKREIEYKQEILDLEKEVKLLKDKAESNKNFEKENNILDHDKNLIEKLQKKVSWYAENQELLDLCNSQLNSKKMEVEQLLTMVKKLEDENDELRTEKQDAKTEKNNNGKEISELKRQIKEMESVLKHRQPSSLSSVMYVASAVPGETKAYNPQNLQKNKLDHFLENRIKSLENELEAKDNDYSTKVRALEQCYNSMSIRYEEHTKLLEGKISELTNQIKVNNPELTNQIKINNFDLKKKLQDDNAKLQHEVSKNTVQDEFTQKKESLILDEKEKPFKADYFEKKKSGKDPLSCNTYIVKLKEKLLARDHIINELQQTVSLLQKERENVLRKNQSKTMIEKNSSQDPTNKDLKSKCNRLKEKNISLKTKVEELLLLCEEKRLKYEAIEAELLRDKRNMEEQYEDQIQKILNEHDSEIRMLKMNYVMEHSNSKIAELNGKVESGELMITHLKGIVEDLKEDQEKLRASKQTEENLRRDIRQFEAELFEARKLYTPEIRHYKELENKIYNMELKRHTRENEIRTLLEKTKIKSDIDVQSIEEKWRNILKQKDDELRKFREELDSILEILQELQRQGVILPNRKLSTFVSKLY</sequence>
<comment type="similarity">
    <text evidence="2">Belongs to the CEP162 family.</text>
</comment>
<dbReference type="GeneID" id="101239444"/>
<feature type="region of interest" description="Disordered" evidence="10">
    <location>
        <begin position="913"/>
        <end position="934"/>
    </location>
</feature>
<feature type="coiled-coil region" evidence="9">
    <location>
        <begin position="653"/>
        <end position="680"/>
    </location>
</feature>
<feature type="compositionally biased region" description="Basic and acidic residues" evidence="10">
    <location>
        <begin position="132"/>
        <end position="144"/>
    </location>
</feature>
<evidence type="ECO:0000256" key="1">
    <source>
        <dbReference type="ARBA" id="ARBA00004114"/>
    </source>
</evidence>
<keyword evidence="5" id="KW-0493">Microtubule</keyword>
<evidence type="ECO:0000256" key="3">
    <source>
        <dbReference type="ARBA" id="ARBA00021406"/>
    </source>
</evidence>
<feature type="compositionally biased region" description="Basic and acidic residues" evidence="10">
    <location>
        <begin position="90"/>
        <end position="111"/>
    </location>
</feature>
<keyword evidence="8" id="KW-0206">Cytoskeleton</keyword>
<keyword evidence="11" id="KW-1185">Reference proteome</keyword>
<name>A0ABM4B8H2_HYDVU</name>
<dbReference type="RefSeq" id="XP_065645172.1">
    <property type="nucleotide sequence ID" value="XM_065789100.1"/>
</dbReference>
<evidence type="ECO:0000256" key="2">
    <source>
        <dbReference type="ARBA" id="ARBA00009485"/>
    </source>
</evidence>
<dbReference type="InterPro" id="IPR038774">
    <property type="entry name" value="CEP162-like"/>
</dbReference>
<feature type="region of interest" description="Disordered" evidence="10">
    <location>
        <begin position="130"/>
        <end position="162"/>
    </location>
</feature>
<feature type="coiled-coil region" evidence="9">
    <location>
        <begin position="725"/>
        <end position="846"/>
    </location>
</feature>
<feature type="compositionally biased region" description="Polar residues" evidence="10">
    <location>
        <begin position="454"/>
        <end position="464"/>
    </location>
</feature>
<feature type="region of interest" description="Disordered" evidence="10">
    <location>
        <begin position="28"/>
        <end position="67"/>
    </location>
</feature>
<evidence type="ECO:0000256" key="4">
    <source>
        <dbReference type="ARBA" id="ARBA00022490"/>
    </source>
</evidence>
<evidence type="ECO:0000313" key="12">
    <source>
        <dbReference type="RefSeq" id="XP_065645172.1"/>
    </source>
</evidence>
<evidence type="ECO:0000313" key="11">
    <source>
        <dbReference type="Proteomes" id="UP001652625"/>
    </source>
</evidence>
<accession>A0ABM4B8H2</accession>
<reference evidence="12" key="2">
    <citation type="submission" date="2025-08" db="UniProtKB">
        <authorList>
            <consortium name="RefSeq"/>
        </authorList>
    </citation>
    <scope>IDENTIFICATION</scope>
</reference>
<feature type="region of interest" description="Disordered" evidence="10">
    <location>
        <begin position="454"/>
        <end position="479"/>
    </location>
</feature>
<feature type="compositionally biased region" description="Low complexity" evidence="10">
    <location>
        <begin position="567"/>
        <end position="588"/>
    </location>
</feature>
<feature type="compositionally biased region" description="Polar residues" evidence="10">
    <location>
        <begin position="145"/>
        <end position="154"/>
    </location>
</feature>
<gene>
    <name evidence="12" type="primary">LOC101239444</name>
</gene>
<evidence type="ECO:0000256" key="7">
    <source>
        <dbReference type="ARBA" id="ARBA00023054"/>
    </source>
</evidence>
<organism evidence="11 12">
    <name type="scientific">Hydra vulgaris</name>
    <name type="common">Hydra</name>
    <name type="synonym">Hydra attenuata</name>
    <dbReference type="NCBI Taxonomy" id="6087"/>
    <lineage>
        <taxon>Eukaryota</taxon>
        <taxon>Metazoa</taxon>
        <taxon>Cnidaria</taxon>
        <taxon>Hydrozoa</taxon>
        <taxon>Hydroidolina</taxon>
        <taxon>Anthoathecata</taxon>
        <taxon>Aplanulata</taxon>
        <taxon>Hydridae</taxon>
        <taxon>Hydra</taxon>
    </lineage>
</organism>
<evidence type="ECO:0000256" key="5">
    <source>
        <dbReference type="ARBA" id="ARBA00022701"/>
    </source>
</evidence>
<feature type="region of interest" description="Disordered" evidence="10">
    <location>
        <begin position="86"/>
        <end position="115"/>
    </location>
</feature>
<evidence type="ECO:0000256" key="6">
    <source>
        <dbReference type="ARBA" id="ARBA00022794"/>
    </source>
</evidence>
<feature type="compositionally biased region" description="Polar residues" evidence="10">
    <location>
        <begin position="28"/>
        <end position="40"/>
    </location>
</feature>
<feature type="region of interest" description="Disordered" evidence="10">
    <location>
        <begin position="567"/>
        <end position="597"/>
    </location>
</feature>
<keyword evidence="7 9" id="KW-0175">Coiled coil</keyword>
<dbReference type="PANTHER" id="PTHR34031">
    <property type="entry name" value="CENTROSOMAL PROTEIN OF 162 KDA"/>
    <property type="match status" value="1"/>
</dbReference>
<protein>
    <recommendedName>
        <fullName evidence="3">Centrosomal protein of 162 kDa</fullName>
    </recommendedName>
</protein>
<feature type="coiled-coil region" evidence="9">
    <location>
        <begin position="1275"/>
        <end position="1394"/>
    </location>
</feature>
<evidence type="ECO:0000256" key="10">
    <source>
        <dbReference type="SAM" id="MobiDB-lite"/>
    </source>
</evidence>
<feature type="region of interest" description="Disordered" evidence="10">
    <location>
        <begin position="1153"/>
        <end position="1173"/>
    </location>
</feature>
<feature type="compositionally biased region" description="Polar residues" evidence="10">
    <location>
        <begin position="1153"/>
        <end position="1168"/>
    </location>
</feature>
<keyword evidence="6" id="KW-0970">Cilium biogenesis/degradation</keyword>
<proteinExistence type="inferred from homology"/>
<feature type="compositionally biased region" description="Basic and acidic residues" evidence="10">
    <location>
        <begin position="55"/>
        <end position="66"/>
    </location>
</feature>
<comment type="subcellular location">
    <subcellularLocation>
        <location evidence="1">Cytoplasm</location>
        <location evidence="1">Cytoskeleton</location>
        <location evidence="1">Microtubule organizing center</location>
        <location evidence="1">Centrosome</location>
        <location evidence="1">Centriole</location>
    </subcellularLocation>
</comment>
<dbReference type="PANTHER" id="PTHR34031:SF1">
    <property type="entry name" value="CENTROSOMAL PROTEIN OF 162 KDA"/>
    <property type="match status" value="1"/>
</dbReference>
<keyword evidence="4" id="KW-0963">Cytoplasm</keyword>